<dbReference type="Gene3D" id="3.20.20.150">
    <property type="entry name" value="Divalent-metal-dependent TIM barrel enzymes"/>
    <property type="match status" value="1"/>
</dbReference>
<accession>A0A1W6L533</accession>
<keyword evidence="1 2" id="KW-0413">Isomerase</keyword>
<dbReference type="GO" id="GO:0046487">
    <property type="term" value="P:glyoxylate metabolic process"/>
    <property type="evidence" value="ECO:0007669"/>
    <property type="project" value="TreeGrafter"/>
</dbReference>
<keyword evidence="3" id="KW-0670">Pyruvate</keyword>
<evidence type="ECO:0000256" key="1">
    <source>
        <dbReference type="ARBA" id="ARBA00023235"/>
    </source>
</evidence>
<dbReference type="InterPro" id="IPR026040">
    <property type="entry name" value="HyI-like"/>
</dbReference>
<dbReference type="PIRSF" id="PIRSF006241">
    <property type="entry name" value="HyI"/>
    <property type="match status" value="1"/>
</dbReference>
<dbReference type="GO" id="GO:0008903">
    <property type="term" value="F:hydroxypyruvate isomerase activity"/>
    <property type="evidence" value="ECO:0007669"/>
    <property type="project" value="TreeGrafter"/>
</dbReference>
<dbReference type="AlphaFoldDB" id="A0A1W6L533"/>
<dbReference type="SUPFAM" id="SSF51658">
    <property type="entry name" value="Xylose isomerase-like"/>
    <property type="match status" value="1"/>
</dbReference>
<gene>
    <name evidence="3" type="ORF">A4W93_05525</name>
</gene>
<name>A0A1W6L533_9BURK</name>
<dbReference type="InterPro" id="IPR053398">
    <property type="entry name" value="HPT_OtnI_isomerases"/>
</dbReference>
<dbReference type="EMBL" id="CP015118">
    <property type="protein sequence ID" value="ARN19415.1"/>
    <property type="molecule type" value="Genomic_DNA"/>
</dbReference>
<sequence>MPNFAANLSFLYPDLPFLDRFAAAARDGFDAVEFLFPYAFDARDVKARLDDHGLKPVLFNVSPGDWDGGERGLAARPGHEARFRAAVEEALAYAQVLGCPRLHVMAGLKEADTARQHAVYAENLAWAASLAAPLGIDLLLEAINPRDMPGYLISRQQEAHDAAAATGAPNVKVQFDLYHCQIVEGDLITKLRGYLPGGRVGHLQIAGVPSRQEPDTGELALDHLLAEIDATGYTGHVGCEYRPRGDTSAGLAWLRRYRASAGS</sequence>
<protein>
    <submittedName>
        <fullName evidence="3">Hydroxypyruvate isomerase</fullName>
    </submittedName>
</protein>
<keyword evidence="4" id="KW-1185">Reference proteome</keyword>
<evidence type="ECO:0000313" key="3">
    <source>
        <dbReference type="EMBL" id="ARN19415.1"/>
    </source>
</evidence>
<dbReference type="Proteomes" id="UP000193427">
    <property type="component" value="Chromosome"/>
</dbReference>
<evidence type="ECO:0000256" key="2">
    <source>
        <dbReference type="PIRNR" id="PIRNR006241"/>
    </source>
</evidence>
<organism evidence="3 4">
    <name type="scientific">Piscinibacter gummiphilus</name>
    <dbReference type="NCBI Taxonomy" id="946333"/>
    <lineage>
        <taxon>Bacteria</taxon>
        <taxon>Pseudomonadati</taxon>
        <taxon>Pseudomonadota</taxon>
        <taxon>Betaproteobacteria</taxon>
        <taxon>Burkholderiales</taxon>
        <taxon>Sphaerotilaceae</taxon>
        <taxon>Piscinibacter</taxon>
    </lineage>
</organism>
<dbReference type="InterPro" id="IPR050417">
    <property type="entry name" value="Sugar_Epim/Isomerase"/>
</dbReference>
<proteinExistence type="inferred from homology"/>
<reference evidence="3 4" key="1">
    <citation type="submission" date="2016-04" db="EMBL/GenBank/DDBJ databases">
        <title>Complete genome sequence of natural rubber-degrading, novel Gram-negative bacterium, Rhizobacter gummiphilus strain NS21.</title>
        <authorList>
            <person name="Tabata M."/>
            <person name="Kasai D."/>
            <person name="Fukuda M."/>
        </authorList>
    </citation>
    <scope>NUCLEOTIDE SEQUENCE [LARGE SCALE GENOMIC DNA]</scope>
    <source>
        <strain evidence="3 4">NS21</strain>
    </source>
</reference>
<dbReference type="InterPro" id="IPR036237">
    <property type="entry name" value="Xyl_isomerase-like_sf"/>
</dbReference>
<dbReference type="FunFam" id="3.20.20.150:FF:000007">
    <property type="entry name" value="Hydroxypyruvate isomerase"/>
    <property type="match status" value="1"/>
</dbReference>
<comment type="similarity">
    <text evidence="2">Belongs to the hyi family.</text>
</comment>
<dbReference type="KEGG" id="rgu:A4W93_05525"/>
<dbReference type="STRING" id="946333.A4W93_05525"/>
<dbReference type="Pfam" id="PF01261">
    <property type="entry name" value="AP_endonuc_2"/>
    <property type="match status" value="1"/>
</dbReference>
<evidence type="ECO:0000313" key="4">
    <source>
        <dbReference type="Proteomes" id="UP000193427"/>
    </source>
</evidence>
<dbReference type="PANTHER" id="PTHR43489:SF13">
    <property type="entry name" value="HYDROXYPYRUVATE ISOMERASE"/>
    <property type="match status" value="1"/>
</dbReference>
<dbReference type="PANTHER" id="PTHR43489">
    <property type="entry name" value="ISOMERASE"/>
    <property type="match status" value="1"/>
</dbReference>
<dbReference type="OrthoDB" id="9786584at2"/>
<dbReference type="RefSeq" id="WP_085749672.1">
    <property type="nucleotide sequence ID" value="NZ_BSPR01000002.1"/>
</dbReference>
<dbReference type="InterPro" id="IPR013022">
    <property type="entry name" value="Xyl_isomerase-like_TIM-brl"/>
</dbReference>
<dbReference type="NCBIfam" id="NF043033">
    <property type="entry name" value="OxoTetrIsom"/>
    <property type="match status" value="1"/>
</dbReference>